<feature type="region of interest" description="Disordered" evidence="1">
    <location>
        <begin position="332"/>
        <end position="577"/>
    </location>
</feature>
<dbReference type="Proteomes" id="UP000030745">
    <property type="component" value="Unassembled WGS sequence"/>
</dbReference>
<feature type="compositionally biased region" description="Polar residues" evidence="1">
    <location>
        <begin position="608"/>
        <end position="620"/>
    </location>
</feature>
<dbReference type="AlphaFoldDB" id="A0A067CW33"/>
<dbReference type="OMA" id="REDHEVI"/>
<feature type="compositionally biased region" description="Basic and acidic residues" evidence="1">
    <location>
        <begin position="413"/>
        <end position="422"/>
    </location>
</feature>
<feature type="compositionally biased region" description="Pro residues" evidence="1">
    <location>
        <begin position="468"/>
        <end position="478"/>
    </location>
</feature>
<feature type="compositionally biased region" description="Basic and acidic residues" evidence="1">
    <location>
        <begin position="368"/>
        <end position="385"/>
    </location>
</feature>
<sequence length="742" mass="82051">MFVPLSSGEESYLRQEDARRRRKLRLIQVREEEKRIARERNAWYKRRAAESTEAKRAEQATAFETQKSLVLSNLHDKYKAALASIGDAQRHAHEYNADMQTRAKHQLELLVASDAVVDARFNDALLTQQKMQLIRDERERVIRENMRKVQAIAEHQRRHAEKVALTKLERERSDRALKDEMARRVLETAAYVTLPADLNTTRLHASAPLVHRHNVRHTSAMDGWVEGDRKRLDEDVRQHTAMEARNVGEQRAVARGTYAQDVVTAQRNADTALEWLSSLERQMKHDPQRHDVMYTLAAKAEAENGDEAQRERAFESLFRSDQADVDEEVPTPALFEEPVPREALPTPSSAAPRRRRPPAISAAAFYPRLEDPTRDNVDAEKRPRETAVTAPLTASPQVDKQPMWPEAPLREQTATRENDHPAAWHATPPPPRAPSLEQQLPASTEAVPMPDPELQRSALVGLGECAKPPTPVPSPPSKPQDVAEKFKEAIVVVSPAPSPDASSVSTPVPSITPTTLPTDLGSNRESATNATSTRRHPSPSSASTPEDSMSVSRTGGPSLSYESTPVVTSFESSAVRPTSARIQASVQAARGCEPMTPDATDATLQSAKETSGNSEVNSLSELPVRTDGPSADVGDISSVIVSELTPSSELPSHATKSNVMMDLSSSNLMDLSCTSDDNWASLDDLARRYSVSSSDDSLLLKLHRPPHHPRSRRLLARRSAVAFLEGASVTVLPRPPRLSKQR</sequence>
<dbReference type="RefSeq" id="XP_012198414.1">
    <property type="nucleotide sequence ID" value="XM_012343024.1"/>
</dbReference>
<organism evidence="2 3">
    <name type="scientific">Saprolegnia parasitica (strain CBS 223.65)</name>
    <dbReference type="NCBI Taxonomy" id="695850"/>
    <lineage>
        <taxon>Eukaryota</taxon>
        <taxon>Sar</taxon>
        <taxon>Stramenopiles</taxon>
        <taxon>Oomycota</taxon>
        <taxon>Saprolegniomycetes</taxon>
        <taxon>Saprolegniales</taxon>
        <taxon>Saprolegniaceae</taxon>
        <taxon>Saprolegnia</taxon>
    </lineage>
</organism>
<evidence type="ECO:0000313" key="2">
    <source>
        <dbReference type="EMBL" id="KDO30711.1"/>
    </source>
</evidence>
<evidence type="ECO:0000256" key="1">
    <source>
        <dbReference type="SAM" id="MobiDB-lite"/>
    </source>
</evidence>
<dbReference type="STRING" id="695850.A0A067CW33"/>
<feature type="region of interest" description="Disordered" evidence="1">
    <location>
        <begin position="608"/>
        <end position="631"/>
    </location>
</feature>
<dbReference type="GeneID" id="24127049"/>
<accession>A0A067CW33</accession>
<evidence type="ECO:0000313" key="3">
    <source>
        <dbReference type="Proteomes" id="UP000030745"/>
    </source>
</evidence>
<dbReference type="OrthoDB" id="79657at2759"/>
<gene>
    <name evidence="2" type="ORF">SPRG_04614</name>
</gene>
<proteinExistence type="predicted"/>
<dbReference type="EMBL" id="KK583200">
    <property type="protein sequence ID" value="KDO30711.1"/>
    <property type="molecule type" value="Genomic_DNA"/>
</dbReference>
<keyword evidence="3" id="KW-1185">Reference proteome</keyword>
<name>A0A067CW33_SAPPC</name>
<dbReference type="KEGG" id="spar:SPRG_04614"/>
<feature type="compositionally biased region" description="Polar residues" evidence="1">
    <location>
        <begin position="520"/>
        <end position="577"/>
    </location>
</feature>
<dbReference type="VEuPathDB" id="FungiDB:SPRG_04614"/>
<reference evidence="2 3" key="1">
    <citation type="journal article" date="2013" name="PLoS Genet.">
        <title>Distinctive expansion of potential virulence genes in the genome of the oomycete fish pathogen Saprolegnia parasitica.</title>
        <authorList>
            <person name="Jiang R.H."/>
            <person name="de Bruijn I."/>
            <person name="Haas B.J."/>
            <person name="Belmonte R."/>
            <person name="Lobach L."/>
            <person name="Christie J."/>
            <person name="van den Ackerveken G."/>
            <person name="Bottin A."/>
            <person name="Bulone V."/>
            <person name="Diaz-Moreno S.M."/>
            <person name="Dumas B."/>
            <person name="Fan L."/>
            <person name="Gaulin E."/>
            <person name="Govers F."/>
            <person name="Grenville-Briggs L.J."/>
            <person name="Horner N.R."/>
            <person name="Levin J.Z."/>
            <person name="Mammella M."/>
            <person name="Meijer H.J."/>
            <person name="Morris P."/>
            <person name="Nusbaum C."/>
            <person name="Oome S."/>
            <person name="Phillips A.J."/>
            <person name="van Rooyen D."/>
            <person name="Rzeszutek E."/>
            <person name="Saraiva M."/>
            <person name="Secombes C.J."/>
            <person name="Seidl M.F."/>
            <person name="Snel B."/>
            <person name="Stassen J.H."/>
            <person name="Sykes S."/>
            <person name="Tripathy S."/>
            <person name="van den Berg H."/>
            <person name="Vega-Arreguin J.C."/>
            <person name="Wawra S."/>
            <person name="Young S.K."/>
            <person name="Zeng Q."/>
            <person name="Dieguez-Uribeondo J."/>
            <person name="Russ C."/>
            <person name="Tyler B.M."/>
            <person name="van West P."/>
        </authorList>
    </citation>
    <scope>NUCLEOTIDE SEQUENCE [LARGE SCALE GENOMIC DNA]</scope>
    <source>
        <strain evidence="2 3">CBS 223.65</strain>
    </source>
</reference>
<feature type="compositionally biased region" description="Low complexity" evidence="1">
    <location>
        <begin position="491"/>
        <end position="518"/>
    </location>
</feature>
<protein>
    <submittedName>
        <fullName evidence="2">Uncharacterized protein</fullName>
    </submittedName>
</protein>